<dbReference type="GO" id="GO:0008108">
    <property type="term" value="F:UDP-glucose:hexose-1-phosphate uridylyltransferase activity"/>
    <property type="evidence" value="ECO:0007669"/>
    <property type="project" value="UniProtKB-UniRule"/>
</dbReference>
<reference evidence="13 14" key="1">
    <citation type="submission" date="2018-08" db="EMBL/GenBank/DDBJ databases">
        <title>Genome analysis of the thermophilic bacterium of the candidate phylum Aminicenantes from deep subsurface aquifer revealed its physiology and ecological role.</title>
        <authorList>
            <person name="Kadnikov V.V."/>
            <person name="Mardanov A.V."/>
            <person name="Beletsky A.V."/>
            <person name="Karnachuk O.V."/>
            <person name="Ravin N.V."/>
        </authorList>
    </citation>
    <scope>NUCLEOTIDE SEQUENCE [LARGE SCALE GENOMIC DNA]</scope>
    <source>
        <strain evidence="13">BY38</strain>
    </source>
</reference>
<evidence type="ECO:0000256" key="5">
    <source>
        <dbReference type="ARBA" id="ARBA00022833"/>
    </source>
</evidence>
<feature type="active site" description="Tele-UMP-histidine intermediate" evidence="8">
    <location>
        <position position="169"/>
    </location>
</feature>
<comment type="cofactor">
    <cofactor evidence="9">
        <name>Zn(2+)</name>
        <dbReference type="ChEBI" id="CHEBI:29105"/>
    </cofactor>
    <text evidence="9">Binds 1 zinc ion per subunit.</text>
</comment>
<feature type="compositionally biased region" description="Basic and acidic residues" evidence="10">
    <location>
        <begin position="19"/>
        <end position="39"/>
    </location>
</feature>
<dbReference type="NCBIfam" id="TIGR00209">
    <property type="entry name" value="galT_1"/>
    <property type="match status" value="1"/>
</dbReference>
<proteinExistence type="inferred from homology"/>
<dbReference type="InterPro" id="IPR053177">
    <property type="entry name" value="ADP-glucose_phosphorylase"/>
</dbReference>
<feature type="binding site" evidence="9">
    <location>
        <position position="167"/>
    </location>
    <ligand>
        <name>Zn(2+)</name>
        <dbReference type="ChEBI" id="CHEBI:29105"/>
    </ligand>
</feature>
<feature type="domain" description="Galactose-1-phosphate uridyl transferase C-terminal" evidence="12">
    <location>
        <begin position="195"/>
        <end position="312"/>
    </location>
</feature>
<keyword evidence="6" id="KW-0119">Carbohydrate metabolism</keyword>
<dbReference type="PIRSF" id="PIRSF000808">
    <property type="entry name" value="GalT"/>
    <property type="match status" value="1"/>
</dbReference>
<evidence type="ECO:0000256" key="7">
    <source>
        <dbReference type="NCBIfam" id="TIGR00209"/>
    </source>
</evidence>
<feature type="binding site" evidence="9">
    <location>
        <position position="43"/>
    </location>
    <ligand>
        <name>Zn(2+)</name>
        <dbReference type="ChEBI" id="CHEBI:29105"/>
    </ligand>
</feature>
<dbReference type="EMBL" id="QUAH01000005">
    <property type="protein sequence ID" value="RFT16092.1"/>
    <property type="molecule type" value="Genomic_DNA"/>
</dbReference>
<evidence type="ECO:0000259" key="12">
    <source>
        <dbReference type="Pfam" id="PF02744"/>
    </source>
</evidence>
<dbReference type="InterPro" id="IPR005850">
    <property type="entry name" value="GalP_Utransf_C"/>
</dbReference>
<dbReference type="GO" id="GO:0006012">
    <property type="term" value="P:galactose metabolic process"/>
    <property type="evidence" value="ECO:0007669"/>
    <property type="project" value="UniProtKB-UniRule"/>
</dbReference>
<dbReference type="InterPro" id="IPR005849">
    <property type="entry name" value="GalP_Utransf_N"/>
</dbReference>
<evidence type="ECO:0000256" key="6">
    <source>
        <dbReference type="ARBA" id="ARBA00023277"/>
    </source>
</evidence>
<evidence type="ECO:0000256" key="3">
    <source>
        <dbReference type="ARBA" id="ARBA00022695"/>
    </source>
</evidence>
<comment type="caution">
    <text evidence="13">The sequence shown here is derived from an EMBL/GenBank/DDBJ whole genome shotgun (WGS) entry which is preliminary data.</text>
</comment>
<dbReference type="Gene3D" id="3.30.428.10">
    <property type="entry name" value="HIT-like"/>
    <property type="match status" value="2"/>
</dbReference>
<evidence type="ECO:0000256" key="10">
    <source>
        <dbReference type="SAM" id="MobiDB-lite"/>
    </source>
</evidence>
<dbReference type="InterPro" id="IPR001937">
    <property type="entry name" value="GalP_UDPtransf1"/>
</dbReference>
<comment type="similarity">
    <text evidence="1">Belongs to the galactose-1-phosphate uridylyltransferase type 1 family.</text>
</comment>
<protein>
    <recommendedName>
        <fullName evidence="7">Galactose-1-phosphate uridylyltransferase</fullName>
        <ecNumber evidence="7">2.7.7.12</ecNumber>
    </recommendedName>
</protein>
<evidence type="ECO:0000259" key="11">
    <source>
        <dbReference type="Pfam" id="PF01087"/>
    </source>
</evidence>
<evidence type="ECO:0000256" key="4">
    <source>
        <dbReference type="ARBA" id="ARBA00022723"/>
    </source>
</evidence>
<feature type="binding site" evidence="9">
    <location>
        <position position="116"/>
    </location>
    <ligand>
        <name>Zn(2+)</name>
        <dbReference type="ChEBI" id="CHEBI:29105"/>
    </ligand>
</feature>
<evidence type="ECO:0000313" key="14">
    <source>
        <dbReference type="Proteomes" id="UP000257323"/>
    </source>
</evidence>
<dbReference type="AlphaFoldDB" id="A0A3E2BN68"/>
<keyword evidence="2 13" id="KW-0808">Transferase</keyword>
<dbReference type="Pfam" id="PF01087">
    <property type="entry name" value="GalP_UDP_transf"/>
    <property type="match status" value="1"/>
</dbReference>
<keyword evidence="3 13" id="KW-0548">Nucleotidyltransferase</keyword>
<dbReference type="PANTHER" id="PTHR42763">
    <property type="entry name" value="ADP-GLUCOSE PHOSPHORYLASE"/>
    <property type="match status" value="1"/>
</dbReference>
<evidence type="ECO:0000256" key="1">
    <source>
        <dbReference type="ARBA" id="ARBA00010951"/>
    </source>
</evidence>
<dbReference type="Proteomes" id="UP000257323">
    <property type="component" value="Unassembled WGS sequence"/>
</dbReference>
<evidence type="ECO:0000256" key="8">
    <source>
        <dbReference type="PIRSR" id="PIRSR000808-1"/>
    </source>
</evidence>
<keyword evidence="5 9" id="KW-0862">Zinc</keyword>
<feature type="binding site" evidence="9">
    <location>
        <position position="46"/>
    </location>
    <ligand>
        <name>Zn(2+)</name>
        <dbReference type="ChEBI" id="CHEBI:29105"/>
    </ligand>
</feature>
<evidence type="ECO:0000313" key="13">
    <source>
        <dbReference type="EMBL" id="RFT16092.1"/>
    </source>
</evidence>
<sequence>MPELRKDILTGRWVIISTERSKRPDDFRPAESPEPKKESLAFCPFCPGNESKTPPEVYAVREDHSEPDRPGWTIRVVPNKFPALQPGSPPPKKTRGSYQWMEGVGVHEVIIETPDHNQELSDLPPDHLARIIQVFRGRTINIEEVYHHQYVQIFKNKGKEAGASLAHPHSQLIATPIVPKRIKEEIYGAERLYRNQFRECVFCRMLREEQTAGERLVYRNEKFAVLAPYASRFPFEMAIFPLRHSAFFRAITDGETDFLAEALKQALGRLRLQLSDPAYNLVFHHAPNPQVSEKAWPGIDSYYHWHIEVMPILTKVAGFELGTGFYINPVPPEVAAEYLRKNEPPAS</sequence>
<feature type="region of interest" description="Disordered" evidence="10">
    <location>
        <begin position="19"/>
        <end position="47"/>
    </location>
</feature>
<organism evidence="13 14">
    <name type="scientific">Candidatus Saccharicenans subterraneus</name>
    <dbReference type="NCBI Taxonomy" id="2508984"/>
    <lineage>
        <taxon>Bacteria</taxon>
        <taxon>Candidatus Aminicenantota</taxon>
        <taxon>Candidatus Aminicenantia</taxon>
        <taxon>Candidatus Aminicenantales</taxon>
        <taxon>Candidatus Saccharicenantaceae</taxon>
        <taxon>Candidatus Saccharicenans</taxon>
    </lineage>
</organism>
<feature type="domain" description="Galactose-1-phosphate uridyl transferase N-terminal" evidence="11">
    <location>
        <begin position="3"/>
        <end position="179"/>
    </location>
</feature>
<gene>
    <name evidence="13" type="ORF">OP8BY_2098</name>
</gene>
<evidence type="ECO:0000256" key="9">
    <source>
        <dbReference type="PIRSR" id="PIRSR000808-3"/>
    </source>
</evidence>
<dbReference type="Pfam" id="PF02744">
    <property type="entry name" value="GalP_UDP_tr_C"/>
    <property type="match status" value="1"/>
</dbReference>
<name>A0A3E2BN68_9BACT</name>
<dbReference type="GO" id="GO:0008270">
    <property type="term" value="F:zinc ion binding"/>
    <property type="evidence" value="ECO:0007669"/>
    <property type="project" value="InterPro"/>
</dbReference>
<accession>A0A3E2BN68</accession>
<dbReference type="EC" id="2.7.7.12" evidence="7"/>
<dbReference type="SUPFAM" id="SSF54197">
    <property type="entry name" value="HIT-like"/>
    <property type="match status" value="2"/>
</dbReference>
<dbReference type="InterPro" id="IPR036265">
    <property type="entry name" value="HIT-like_sf"/>
</dbReference>
<dbReference type="PANTHER" id="PTHR42763:SF2">
    <property type="entry name" value="ADP-GLUCOSE PHOSPHORYLASE"/>
    <property type="match status" value="1"/>
</dbReference>
<evidence type="ECO:0000256" key="2">
    <source>
        <dbReference type="ARBA" id="ARBA00022679"/>
    </source>
</evidence>
<keyword evidence="4 9" id="KW-0479">Metal-binding</keyword>